<evidence type="ECO:0000313" key="1">
    <source>
        <dbReference type="EMBL" id="GAG02194.1"/>
    </source>
</evidence>
<dbReference type="AlphaFoldDB" id="X0U8R3"/>
<dbReference type="EMBL" id="BARS01026582">
    <property type="protein sequence ID" value="GAG02194.1"/>
    <property type="molecule type" value="Genomic_DNA"/>
</dbReference>
<organism evidence="1">
    <name type="scientific">marine sediment metagenome</name>
    <dbReference type="NCBI Taxonomy" id="412755"/>
    <lineage>
        <taxon>unclassified sequences</taxon>
        <taxon>metagenomes</taxon>
        <taxon>ecological metagenomes</taxon>
    </lineage>
</organism>
<protein>
    <submittedName>
        <fullName evidence="1">Uncharacterized protein</fullName>
    </submittedName>
</protein>
<sequence length="52" mass="5721">MLKKHVSLWKVLGFFTVAILLGFTVMFGGISRALSNPKIIEIISSCLEPNLS</sequence>
<name>X0U8R3_9ZZZZ</name>
<comment type="caution">
    <text evidence="1">The sequence shown here is derived from an EMBL/GenBank/DDBJ whole genome shotgun (WGS) entry which is preliminary data.</text>
</comment>
<reference evidence="1" key="1">
    <citation type="journal article" date="2014" name="Front. Microbiol.">
        <title>High frequency of phylogenetically diverse reductive dehalogenase-homologous genes in deep subseafloor sedimentary metagenomes.</title>
        <authorList>
            <person name="Kawai M."/>
            <person name="Futagami T."/>
            <person name="Toyoda A."/>
            <person name="Takaki Y."/>
            <person name="Nishi S."/>
            <person name="Hori S."/>
            <person name="Arai W."/>
            <person name="Tsubouchi T."/>
            <person name="Morono Y."/>
            <person name="Uchiyama I."/>
            <person name="Ito T."/>
            <person name="Fujiyama A."/>
            <person name="Inagaki F."/>
            <person name="Takami H."/>
        </authorList>
    </citation>
    <scope>NUCLEOTIDE SEQUENCE</scope>
    <source>
        <strain evidence="1">Expedition CK06-06</strain>
    </source>
</reference>
<gene>
    <name evidence="1" type="ORF">S01H1_41876</name>
</gene>
<proteinExistence type="predicted"/>
<accession>X0U8R3</accession>